<keyword evidence="4" id="KW-0732">Signal</keyword>
<dbReference type="STRING" id="1330018.A0A167H5F2"/>
<evidence type="ECO:0000313" key="6">
    <source>
        <dbReference type="Proteomes" id="UP000076738"/>
    </source>
</evidence>
<evidence type="ECO:0000256" key="1">
    <source>
        <dbReference type="ARBA" id="ARBA00010254"/>
    </source>
</evidence>
<name>A0A167H5F2_CALVF</name>
<keyword evidence="3" id="KW-0687">Ribonucleoprotein</keyword>
<feature type="chain" id="PRO_5007887370" evidence="4">
    <location>
        <begin position="19"/>
        <end position="69"/>
    </location>
</feature>
<keyword evidence="6" id="KW-1185">Reference proteome</keyword>
<dbReference type="OrthoDB" id="274752at2759"/>
<dbReference type="AlphaFoldDB" id="A0A167H5F2"/>
<dbReference type="InterPro" id="IPR000266">
    <property type="entry name" value="Ribosomal_uS17"/>
</dbReference>
<evidence type="ECO:0000256" key="3">
    <source>
        <dbReference type="ARBA" id="ARBA00023274"/>
    </source>
</evidence>
<dbReference type="InterPro" id="IPR012340">
    <property type="entry name" value="NA-bd_OB-fold"/>
</dbReference>
<keyword evidence="2" id="KW-0689">Ribosomal protein</keyword>
<organism evidence="5 6">
    <name type="scientific">Calocera viscosa (strain TUFC12733)</name>
    <dbReference type="NCBI Taxonomy" id="1330018"/>
    <lineage>
        <taxon>Eukaryota</taxon>
        <taxon>Fungi</taxon>
        <taxon>Dikarya</taxon>
        <taxon>Basidiomycota</taxon>
        <taxon>Agaricomycotina</taxon>
        <taxon>Dacrymycetes</taxon>
        <taxon>Dacrymycetales</taxon>
        <taxon>Dacrymycetaceae</taxon>
        <taxon>Calocera</taxon>
    </lineage>
</organism>
<accession>A0A167H5F2</accession>
<dbReference type="GO" id="GO:0006412">
    <property type="term" value="P:translation"/>
    <property type="evidence" value="ECO:0007669"/>
    <property type="project" value="InterPro"/>
</dbReference>
<feature type="signal peptide" evidence="4">
    <location>
        <begin position="1"/>
        <end position="18"/>
    </location>
</feature>
<sequence length="69" mass="7698">MHASFIAQFPLLLRGVVSKAKCMQKTVTVTVPRRAVDKLTKKDIIAHTKYLVHDPNESASGPQPPLQWC</sequence>
<dbReference type="Proteomes" id="UP000076738">
    <property type="component" value="Unassembled WGS sequence"/>
</dbReference>
<dbReference type="GO" id="GO:0005840">
    <property type="term" value="C:ribosome"/>
    <property type="evidence" value="ECO:0007669"/>
    <property type="project" value="UniProtKB-KW"/>
</dbReference>
<gene>
    <name evidence="5" type="ORF">CALVIDRAFT_542003</name>
</gene>
<reference evidence="5 6" key="1">
    <citation type="journal article" date="2016" name="Mol. Biol. Evol.">
        <title>Comparative Genomics of Early-Diverging Mushroom-Forming Fungi Provides Insights into the Origins of Lignocellulose Decay Capabilities.</title>
        <authorList>
            <person name="Nagy L.G."/>
            <person name="Riley R."/>
            <person name="Tritt A."/>
            <person name="Adam C."/>
            <person name="Daum C."/>
            <person name="Floudas D."/>
            <person name="Sun H."/>
            <person name="Yadav J.S."/>
            <person name="Pangilinan J."/>
            <person name="Larsson K.H."/>
            <person name="Matsuura K."/>
            <person name="Barry K."/>
            <person name="Labutti K."/>
            <person name="Kuo R."/>
            <person name="Ohm R.A."/>
            <person name="Bhattacharya S.S."/>
            <person name="Shirouzu T."/>
            <person name="Yoshinaga Y."/>
            <person name="Martin F.M."/>
            <person name="Grigoriev I.V."/>
            <person name="Hibbett D.S."/>
        </authorList>
    </citation>
    <scope>NUCLEOTIDE SEQUENCE [LARGE SCALE GENOMIC DNA]</scope>
    <source>
        <strain evidence="5 6">TUFC12733</strain>
    </source>
</reference>
<dbReference type="GO" id="GO:0003735">
    <property type="term" value="F:structural constituent of ribosome"/>
    <property type="evidence" value="ECO:0007669"/>
    <property type="project" value="InterPro"/>
</dbReference>
<comment type="similarity">
    <text evidence="1">Belongs to the universal ribosomal protein uS17 family.</text>
</comment>
<evidence type="ECO:0000256" key="2">
    <source>
        <dbReference type="ARBA" id="ARBA00022980"/>
    </source>
</evidence>
<dbReference type="EMBL" id="KV417326">
    <property type="protein sequence ID" value="KZO91253.1"/>
    <property type="molecule type" value="Genomic_DNA"/>
</dbReference>
<dbReference type="Pfam" id="PF00366">
    <property type="entry name" value="Ribosomal_S17"/>
    <property type="match status" value="1"/>
</dbReference>
<protein>
    <submittedName>
        <fullName evidence="5">Uncharacterized protein</fullName>
    </submittedName>
</protein>
<dbReference type="Gene3D" id="2.40.50.140">
    <property type="entry name" value="Nucleic acid-binding proteins"/>
    <property type="match status" value="1"/>
</dbReference>
<proteinExistence type="inferred from homology"/>
<evidence type="ECO:0000256" key="4">
    <source>
        <dbReference type="SAM" id="SignalP"/>
    </source>
</evidence>
<evidence type="ECO:0000313" key="5">
    <source>
        <dbReference type="EMBL" id="KZO91253.1"/>
    </source>
</evidence>
<dbReference type="SUPFAM" id="SSF50249">
    <property type="entry name" value="Nucleic acid-binding proteins"/>
    <property type="match status" value="1"/>
</dbReference>
<dbReference type="GO" id="GO:1990904">
    <property type="term" value="C:ribonucleoprotein complex"/>
    <property type="evidence" value="ECO:0007669"/>
    <property type="project" value="UniProtKB-KW"/>
</dbReference>